<evidence type="ECO:0000259" key="3">
    <source>
        <dbReference type="Pfam" id="PF26109"/>
    </source>
</evidence>
<evidence type="ECO:0000313" key="4">
    <source>
        <dbReference type="EMBL" id="KWU01230.1"/>
    </source>
</evidence>
<evidence type="ECO:0000259" key="2">
    <source>
        <dbReference type="Pfam" id="PF26107"/>
    </source>
</evidence>
<evidence type="ECO:0000313" key="5">
    <source>
        <dbReference type="Proteomes" id="UP000057389"/>
    </source>
</evidence>
<organism evidence="4 5">
    <name type="scientific">Vibrio toranzoniae</name>
    <dbReference type="NCBI Taxonomy" id="1194427"/>
    <lineage>
        <taxon>Bacteria</taxon>
        <taxon>Pseudomonadati</taxon>
        <taxon>Pseudomonadota</taxon>
        <taxon>Gammaproteobacteria</taxon>
        <taxon>Vibrionales</taxon>
        <taxon>Vibrionaceae</taxon>
        <taxon>Vibrio</taxon>
    </lineage>
</organism>
<keyword evidence="5" id="KW-1185">Reference proteome</keyword>
<feature type="domain" description="DNA-binding transcriptional repressor CapW C-terminal dimerisation" evidence="2">
    <location>
        <begin position="212"/>
        <end position="281"/>
    </location>
</feature>
<dbReference type="Proteomes" id="UP000057389">
    <property type="component" value="Unassembled WGS sequence"/>
</dbReference>
<feature type="domain" description="WYL" evidence="1">
    <location>
        <begin position="125"/>
        <end position="192"/>
    </location>
</feature>
<dbReference type="OrthoDB" id="6400324at2"/>
<dbReference type="InterPro" id="IPR026881">
    <property type="entry name" value="WYL_dom"/>
</dbReference>
<comment type="caution">
    <text evidence="4">The sequence shown here is derived from an EMBL/GenBank/DDBJ whole genome shotgun (WGS) entry which is preliminary data.</text>
</comment>
<dbReference type="GeneID" id="300178528"/>
<dbReference type="AlphaFoldDB" id="A0A109D9T7"/>
<dbReference type="Pfam" id="PF26109">
    <property type="entry name" value="WHD_BrxR"/>
    <property type="match status" value="1"/>
</dbReference>
<accession>A0A109D9T7</accession>
<reference evidence="4 5" key="1">
    <citation type="submission" date="2015-11" db="EMBL/GenBank/DDBJ databases">
        <title>Draft WGS of Vibrio toranzoniae.</title>
        <authorList>
            <person name="Lasa A."/>
            <person name="Romalde J.L."/>
        </authorList>
    </citation>
    <scope>NUCLEOTIDE SEQUENCE [LARGE SCALE GENOMIC DNA]</scope>
    <source>
        <strain evidence="4 5">Vb 10.8</strain>
    </source>
</reference>
<dbReference type="EMBL" id="LMXU01000014">
    <property type="protein sequence ID" value="KWU01230.1"/>
    <property type="molecule type" value="Genomic_DNA"/>
</dbReference>
<gene>
    <name evidence="4" type="ORF">APQ14_05890</name>
</gene>
<feature type="domain" description="DNA-binding transcriptional repressor CapW winged helix-turn-helix" evidence="3">
    <location>
        <begin position="16"/>
        <end position="86"/>
    </location>
</feature>
<protein>
    <submittedName>
        <fullName evidence="4">Uncharacterized protein</fullName>
    </submittedName>
</protein>
<dbReference type="RefSeq" id="WP_060467799.1">
    <property type="nucleotide sequence ID" value="NZ_AP025514.1"/>
</dbReference>
<dbReference type="PROSITE" id="PS52050">
    <property type="entry name" value="WYL"/>
    <property type="match status" value="1"/>
</dbReference>
<evidence type="ECO:0000259" key="1">
    <source>
        <dbReference type="Pfam" id="PF13280"/>
    </source>
</evidence>
<dbReference type="InterPro" id="IPR059019">
    <property type="entry name" value="WHD_CapW"/>
</dbReference>
<dbReference type="InterPro" id="IPR059020">
    <property type="entry name" value="CapW_CTD"/>
</dbReference>
<proteinExistence type="predicted"/>
<sequence>MQLFQEFMENQMSTSMERNLRCVDFYLAFCGQVSRNDLMEFAQISVATASRTFGEYVRRWPHNLTYKHSEKLYIAESCYIPVFSHDPLAGLDLISTGLITRYISSPLVPANLPAGIAPALDPEQVRTLTSAACRSSAVTVQYLSLSSGACERLLAPTHFFNSLGNWYCRAFDFSAGESGEFRVFRLSRFKQVVDTVPIPSPLPVDSEWLTEVVLTLVPHPNHHQPEAIRLDLGLENKPVLNLRISAAMAGYCLQEWRVDCSAEAALPAVQFPLHLANRYELASLTSMCLAPGFDTSDKNTHISLKPV</sequence>
<dbReference type="Pfam" id="PF13280">
    <property type="entry name" value="WYL"/>
    <property type="match status" value="1"/>
</dbReference>
<name>A0A109D9T7_9VIBR</name>
<dbReference type="Pfam" id="PF26107">
    <property type="entry name" value="BrxR_CTD"/>
    <property type="match status" value="1"/>
</dbReference>